<evidence type="ECO:0000259" key="2">
    <source>
        <dbReference type="Pfam" id="PF21669"/>
    </source>
</evidence>
<dbReference type="GO" id="GO:0035861">
    <property type="term" value="C:site of double-strand break"/>
    <property type="evidence" value="ECO:0007669"/>
    <property type="project" value="TreeGrafter"/>
</dbReference>
<evidence type="ECO:0000259" key="1">
    <source>
        <dbReference type="Pfam" id="PF15793"/>
    </source>
</evidence>
<dbReference type="InParanoid" id="A0A7J8DRP5"/>
<evidence type="ECO:0000313" key="5">
    <source>
        <dbReference type="Proteomes" id="UP000550707"/>
    </source>
</evidence>
<proteinExistence type="predicted"/>
<dbReference type="GO" id="GO:0010569">
    <property type="term" value="P:regulation of double-strand break repair via homologous recombination"/>
    <property type="evidence" value="ECO:0007669"/>
    <property type="project" value="TreeGrafter"/>
</dbReference>
<dbReference type="GO" id="GO:0005634">
    <property type="term" value="C:nucleus"/>
    <property type="evidence" value="ECO:0007669"/>
    <property type="project" value="TreeGrafter"/>
</dbReference>
<dbReference type="InterPro" id="IPR031589">
    <property type="entry name" value="SHLD2_C"/>
</dbReference>
<dbReference type="AlphaFoldDB" id="A0A7J8DRP5"/>
<feature type="domain" description="Shieldin complex subunit 2 second OB fold" evidence="3">
    <location>
        <begin position="583"/>
        <end position="663"/>
    </location>
</feature>
<protein>
    <submittedName>
        <fullName evidence="4">Shieldin complex subunit 2</fullName>
    </submittedName>
</protein>
<dbReference type="EMBL" id="JACASF010000017">
    <property type="protein sequence ID" value="KAF6425705.1"/>
    <property type="molecule type" value="Genomic_DNA"/>
</dbReference>
<feature type="domain" description="Shieldin complex subunit 2 first OB fold" evidence="2">
    <location>
        <begin position="417"/>
        <end position="551"/>
    </location>
</feature>
<dbReference type="PANTHER" id="PTHR14495:SF2">
    <property type="entry name" value="SHIELDIN COMPLEX SUBUNIT 2"/>
    <property type="match status" value="1"/>
</dbReference>
<gene>
    <name evidence="4" type="ORF">HJG59_016493</name>
</gene>
<keyword evidence="5" id="KW-1185">Reference proteome</keyword>
<evidence type="ECO:0000259" key="3">
    <source>
        <dbReference type="Pfam" id="PF22779"/>
    </source>
</evidence>
<feature type="domain" description="Shieldin complex subunit 2 C-terminal" evidence="1">
    <location>
        <begin position="721"/>
        <end position="883"/>
    </location>
</feature>
<evidence type="ECO:0000313" key="4">
    <source>
        <dbReference type="EMBL" id="KAF6425705.1"/>
    </source>
</evidence>
<dbReference type="PANTHER" id="PTHR14495">
    <property type="entry name" value="SHIELDIN COMPLEX SUBUNIT 2"/>
    <property type="match status" value="1"/>
</dbReference>
<dbReference type="InterPro" id="IPR049507">
    <property type="entry name" value="SHLD2_OB1"/>
</dbReference>
<organism evidence="4 5">
    <name type="scientific">Molossus molossus</name>
    <name type="common">Pallas' mastiff bat</name>
    <name type="synonym">Vespertilio molossus</name>
    <dbReference type="NCBI Taxonomy" id="27622"/>
    <lineage>
        <taxon>Eukaryota</taxon>
        <taxon>Metazoa</taxon>
        <taxon>Chordata</taxon>
        <taxon>Craniata</taxon>
        <taxon>Vertebrata</taxon>
        <taxon>Euteleostomi</taxon>
        <taxon>Mammalia</taxon>
        <taxon>Eutheria</taxon>
        <taxon>Laurasiatheria</taxon>
        <taxon>Chiroptera</taxon>
        <taxon>Yangochiroptera</taxon>
        <taxon>Molossidae</taxon>
        <taxon>Molossus</taxon>
    </lineage>
</organism>
<dbReference type="Pfam" id="PF15793">
    <property type="entry name" value="SHLD2_C"/>
    <property type="match status" value="1"/>
</dbReference>
<dbReference type="InterPro" id="IPR053944">
    <property type="entry name" value="SHLD2_OB2"/>
</dbReference>
<dbReference type="FunCoup" id="A0A7J8DRP5">
    <property type="interactions" value="723"/>
</dbReference>
<dbReference type="Pfam" id="PF21669">
    <property type="entry name" value="SHLD2_OB1"/>
    <property type="match status" value="1"/>
</dbReference>
<sequence length="902" mass="99310">MSRGSEIHIFWGAPIGPLKMTVSQEPTSSVSTADPWTKVQLLYNQHSLHLKDEKCKNKNVEDDQTLGATGSPDLLSGHCLTNSRHRCVHVKGDFIHCISEAQTLESEKSHPLGMSDGTRSEVQICGCKGQHLTEEEKYQKLFSENKKITVEQHKHQSNICGQNVQKNCFQLDPECVSALNLVCSTEQIDARPGAVDMRYIPAEHEIRNQRLEKSSDTVDKPGSGEAVRKVSDLNVSTDTEFLSIVTSSQFAFLAQRKCKGENSINKETEIEPEASHGEIKVTKDNLIQPDDDFAERHESRENQAYSLELFSPVSPERKISHVHVKPDEGLEENVGSQELFSLEDKLPSNEIRIESYNSGILCSQVNALHRSSGKRTWTSEGQLGHLKVPPVSKKLKLVPRAGGPAAAKGQRVSGFKGSQKTALLANCDSKSRKYNCLVIVLSPCHVKEINIKSGPNSGSTVPLATLMVIDQSEAKKKVVLWRAAAFWALTVFLGDILLLTDVTIHEGHCVGETVLQSTFTSQLLNLGSYSSVQPEEYSSIVSEVVLKDLLAYVSSKHSYLRALPPRQPRQGSGVGFAELERLQPDALVHAVLRVVAVTVLTEALYSYRGQKQRKVMLTVEQAQGQHFMLVLWGHGAAWYPQLQRRKDCIWEFRYLLAQRNCLLETLELHTTPWSSCERLFDDDVRAVTFNTKFQKSVSSSVKMSDLATHLQDKCSGVILIKAQIVELLFPVTAAQQIVVNAHSSLKSVVSSLPNVTYTGCASCGLELETDGNKIYKQCFSCLPCTRKKVFYRPALMTVAEGVRKVCVRVGSELMEKILLNISPDWLGRVIAPGAEVTYGMVAADVLLALLAAGGAPCDLTVRSLFAGDPNGYPLQQGFSLLGFSPAVRTRAAPGGAQAQPPE</sequence>
<dbReference type="Proteomes" id="UP000550707">
    <property type="component" value="Unassembled WGS sequence"/>
</dbReference>
<accession>A0A7J8DRP5</accession>
<dbReference type="InterPro" id="IPR029715">
    <property type="entry name" value="FAM35A"/>
</dbReference>
<name>A0A7J8DRP5_MOLMO</name>
<comment type="caution">
    <text evidence="4">The sequence shown here is derived from an EMBL/GenBank/DDBJ whole genome shotgun (WGS) entry which is preliminary data.</text>
</comment>
<dbReference type="Pfam" id="PF22779">
    <property type="entry name" value="OB_SHLD2_2nd"/>
    <property type="match status" value="1"/>
</dbReference>
<reference evidence="4 5" key="1">
    <citation type="journal article" date="2020" name="Nature">
        <title>Six reference-quality genomes reveal evolution of bat adaptations.</title>
        <authorList>
            <person name="Jebb D."/>
            <person name="Huang Z."/>
            <person name="Pippel M."/>
            <person name="Hughes G.M."/>
            <person name="Lavrichenko K."/>
            <person name="Devanna P."/>
            <person name="Winkler S."/>
            <person name="Jermiin L.S."/>
            <person name="Skirmuntt E.C."/>
            <person name="Katzourakis A."/>
            <person name="Burkitt-Gray L."/>
            <person name="Ray D.A."/>
            <person name="Sullivan K.A.M."/>
            <person name="Roscito J.G."/>
            <person name="Kirilenko B.M."/>
            <person name="Davalos L.M."/>
            <person name="Corthals A.P."/>
            <person name="Power M.L."/>
            <person name="Jones G."/>
            <person name="Ransome R.D."/>
            <person name="Dechmann D.K.N."/>
            <person name="Locatelli A.G."/>
            <person name="Puechmaille S.J."/>
            <person name="Fedrigo O."/>
            <person name="Jarvis E.D."/>
            <person name="Hiller M."/>
            <person name="Vernes S.C."/>
            <person name="Myers E.W."/>
            <person name="Teeling E.C."/>
        </authorList>
    </citation>
    <scope>NUCLEOTIDE SEQUENCE [LARGE SCALE GENOMIC DNA]</scope>
    <source>
        <strain evidence="4">MMolMol1</strain>
        <tissue evidence="4">Muscle</tissue>
    </source>
</reference>